<evidence type="ECO:0000259" key="8">
    <source>
        <dbReference type="PROSITE" id="PS50110"/>
    </source>
</evidence>
<dbReference type="GO" id="GO:0000156">
    <property type="term" value="F:phosphorelay response regulator activity"/>
    <property type="evidence" value="ECO:0007669"/>
    <property type="project" value="TreeGrafter"/>
</dbReference>
<evidence type="ECO:0000256" key="1">
    <source>
        <dbReference type="ARBA" id="ARBA00022553"/>
    </source>
</evidence>
<protein>
    <submittedName>
        <fullName evidence="9">Response regulator</fullName>
    </submittedName>
</protein>
<dbReference type="InterPro" id="IPR011006">
    <property type="entry name" value="CheY-like_superfamily"/>
</dbReference>
<keyword evidence="4" id="KW-0238">DNA-binding</keyword>
<evidence type="ECO:0000256" key="4">
    <source>
        <dbReference type="ARBA" id="ARBA00023125"/>
    </source>
</evidence>
<sequence length="210" mass="24117">MSFPYFITKLACTARLRQRLQAISKHRHFITYADKTSGFNVKSQLKSKSIIAFWLVLSKILQLIKSIVIIVLSQHEWRITLKNRGLIVEEQHGIRTLIGEQLQAEGFVTYNAENAYEAISLTLREEIDFIVLSLAKPFSRSFGLLKRLKSVKPDTKVMVIADSEKPEMMEEAFELGASAYFVKPFDIYHLSCMVKREIAMKETKDKVSIV</sequence>
<dbReference type="GO" id="GO:0005829">
    <property type="term" value="C:cytosol"/>
    <property type="evidence" value="ECO:0007669"/>
    <property type="project" value="TreeGrafter"/>
</dbReference>
<feature type="transmembrane region" description="Helical" evidence="7">
    <location>
        <begin position="51"/>
        <end position="72"/>
    </location>
</feature>
<dbReference type="SUPFAM" id="SSF52172">
    <property type="entry name" value="CheY-like"/>
    <property type="match status" value="1"/>
</dbReference>
<evidence type="ECO:0000313" key="9">
    <source>
        <dbReference type="EMBL" id="TLS35029.1"/>
    </source>
</evidence>
<evidence type="ECO:0000256" key="2">
    <source>
        <dbReference type="ARBA" id="ARBA00023012"/>
    </source>
</evidence>
<dbReference type="PANTHER" id="PTHR48111:SF40">
    <property type="entry name" value="PHOSPHATE REGULON TRANSCRIPTIONAL REGULATORY PROTEIN PHOB"/>
    <property type="match status" value="1"/>
</dbReference>
<dbReference type="GO" id="GO:0032993">
    <property type="term" value="C:protein-DNA complex"/>
    <property type="evidence" value="ECO:0007669"/>
    <property type="project" value="TreeGrafter"/>
</dbReference>
<evidence type="ECO:0000256" key="7">
    <source>
        <dbReference type="SAM" id="Phobius"/>
    </source>
</evidence>
<comment type="caution">
    <text evidence="6">Lacks conserved residue(s) required for the propagation of feature annotation.</text>
</comment>
<evidence type="ECO:0000313" key="10">
    <source>
        <dbReference type="Proteomes" id="UP000308230"/>
    </source>
</evidence>
<keyword evidence="5" id="KW-0804">Transcription</keyword>
<keyword evidence="2" id="KW-0902">Two-component regulatory system</keyword>
<dbReference type="GO" id="GO:0000976">
    <property type="term" value="F:transcription cis-regulatory region binding"/>
    <property type="evidence" value="ECO:0007669"/>
    <property type="project" value="TreeGrafter"/>
</dbReference>
<dbReference type="GO" id="GO:0006355">
    <property type="term" value="P:regulation of DNA-templated transcription"/>
    <property type="evidence" value="ECO:0007669"/>
    <property type="project" value="TreeGrafter"/>
</dbReference>
<dbReference type="SMART" id="SM00448">
    <property type="entry name" value="REC"/>
    <property type="match status" value="1"/>
</dbReference>
<keyword evidence="3" id="KW-0805">Transcription regulation</keyword>
<keyword evidence="7" id="KW-1133">Transmembrane helix</keyword>
<dbReference type="PANTHER" id="PTHR48111">
    <property type="entry name" value="REGULATOR OF RPOS"/>
    <property type="match status" value="1"/>
</dbReference>
<name>A0A5R9EWJ6_9BACL</name>
<accession>A0A5R9EWJ6</accession>
<dbReference type="Proteomes" id="UP000308230">
    <property type="component" value="Unassembled WGS sequence"/>
</dbReference>
<dbReference type="AlphaFoldDB" id="A0A5R9EWJ6"/>
<organism evidence="9 10">
    <name type="scientific">Exobacillus caeni</name>
    <dbReference type="NCBI Taxonomy" id="2574798"/>
    <lineage>
        <taxon>Bacteria</taxon>
        <taxon>Bacillati</taxon>
        <taxon>Bacillota</taxon>
        <taxon>Bacilli</taxon>
        <taxon>Bacillales</taxon>
        <taxon>Guptibacillaceae</taxon>
        <taxon>Exobacillus</taxon>
    </lineage>
</organism>
<dbReference type="Pfam" id="PF00072">
    <property type="entry name" value="Response_reg"/>
    <property type="match status" value="1"/>
</dbReference>
<keyword evidence="7" id="KW-0472">Membrane</keyword>
<reference evidence="9 10" key="1">
    <citation type="submission" date="2019-04" db="EMBL/GenBank/DDBJ databases">
        <title>Bacillus caeni sp. nov., a bacterium isolated from mangrove sediment.</title>
        <authorList>
            <person name="Huang H."/>
            <person name="Mo K."/>
            <person name="Hu Y."/>
        </authorList>
    </citation>
    <scope>NUCLEOTIDE SEQUENCE [LARGE SCALE GENOMIC DNA]</scope>
    <source>
        <strain evidence="9 10">HB172195</strain>
    </source>
</reference>
<dbReference type="OrthoDB" id="9808843at2"/>
<evidence type="ECO:0000256" key="6">
    <source>
        <dbReference type="PROSITE-ProRule" id="PRU00169"/>
    </source>
</evidence>
<keyword evidence="10" id="KW-1185">Reference proteome</keyword>
<evidence type="ECO:0000256" key="5">
    <source>
        <dbReference type="ARBA" id="ARBA00023163"/>
    </source>
</evidence>
<dbReference type="InterPro" id="IPR039420">
    <property type="entry name" value="WalR-like"/>
</dbReference>
<gene>
    <name evidence="9" type="ORF">FCL54_22480</name>
</gene>
<feature type="domain" description="Response regulatory" evidence="8">
    <location>
        <begin position="84"/>
        <end position="198"/>
    </location>
</feature>
<evidence type="ECO:0000256" key="3">
    <source>
        <dbReference type="ARBA" id="ARBA00023015"/>
    </source>
</evidence>
<dbReference type="PROSITE" id="PS50110">
    <property type="entry name" value="RESPONSE_REGULATORY"/>
    <property type="match status" value="1"/>
</dbReference>
<dbReference type="EMBL" id="SWLG01000031">
    <property type="protein sequence ID" value="TLS35029.1"/>
    <property type="molecule type" value="Genomic_DNA"/>
</dbReference>
<keyword evidence="7" id="KW-0812">Transmembrane</keyword>
<proteinExistence type="predicted"/>
<dbReference type="Gene3D" id="3.40.50.2300">
    <property type="match status" value="1"/>
</dbReference>
<comment type="caution">
    <text evidence="9">The sequence shown here is derived from an EMBL/GenBank/DDBJ whole genome shotgun (WGS) entry which is preliminary data.</text>
</comment>
<dbReference type="InterPro" id="IPR001789">
    <property type="entry name" value="Sig_transdc_resp-reg_receiver"/>
</dbReference>
<keyword evidence="1" id="KW-0597">Phosphoprotein</keyword>